<dbReference type="EMBL" id="NPEU01000224">
    <property type="protein sequence ID" value="RAI36282.1"/>
    <property type="molecule type" value="Genomic_DNA"/>
</dbReference>
<dbReference type="RefSeq" id="WP_111358478.1">
    <property type="nucleotide sequence ID" value="NZ_NHSK01000052.1"/>
</dbReference>
<proteinExistence type="inferred from homology"/>
<keyword evidence="4" id="KW-1185">Reference proteome</keyword>
<dbReference type="PANTHER" id="PTHR38781">
    <property type="entry name" value="ANTITOXIN DINJ-RELATED"/>
    <property type="match status" value="1"/>
</dbReference>
<dbReference type="Gene3D" id="1.10.1220.10">
    <property type="entry name" value="Met repressor-like"/>
    <property type="match status" value="1"/>
</dbReference>
<dbReference type="InterPro" id="IPR007337">
    <property type="entry name" value="RelB/DinJ"/>
</dbReference>
<evidence type="ECO:0000313" key="3">
    <source>
        <dbReference type="EMBL" id="RAI36282.1"/>
    </source>
</evidence>
<dbReference type="GO" id="GO:0044010">
    <property type="term" value="P:single-species biofilm formation"/>
    <property type="evidence" value="ECO:0007669"/>
    <property type="project" value="InterPro"/>
</dbReference>
<dbReference type="NCBIfam" id="TIGR02384">
    <property type="entry name" value="RelB_DinJ"/>
    <property type="match status" value="1"/>
</dbReference>
<sequence>MAKSAYVNTRIEPALKEKAEAVLAALGLSPSDAITLFYRQVVMRRGLPFELSIPNAETLAAMAELDRGGGEVVEDSTAQAFDDILAGRHPRRA</sequence>
<dbReference type="InterPro" id="IPR026262">
    <property type="entry name" value="DinJ"/>
</dbReference>
<dbReference type="InterPro" id="IPR013321">
    <property type="entry name" value="Arc_rbn_hlx_hlx"/>
</dbReference>
<evidence type="ECO:0000313" key="4">
    <source>
        <dbReference type="Proteomes" id="UP000248863"/>
    </source>
</evidence>
<dbReference type="Pfam" id="PF04221">
    <property type="entry name" value="RelB"/>
    <property type="match status" value="1"/>
</dbReference>
<name>A0A327KG03_9BRAD</name>
<organism evidence="3 4">
    <name type="scientific">Rhodoplanes elegans</name>
    <dbReference type="NCBI Taxonomy" id="29408"/>
    <lineage>
        <taxon>Bacteria</taxon>
        <taxon>Pseudomonadati</taxon>
        <taxon>Pseudomonadota</taxon>
        <taxon>Alphaproteobacteria</taxon>
        <taxon>Hyphomicrobiales</taxon>
        <taxon>Nitrobacteraceae</taxon>
        <taxon>Rhodoplanes</taxon>
    </lineage>
</organism>
<protein>
    <recommendedName>
        <fullName evidence="5">Type II toxin-antitoxin system antitoxin, RelB/DinJ family</fullName>
    </recommendedName>
</protein>
<dbReference type="GO" id="GO:0006351">
    <property type="term" value="P:DNA-templated transcription"/>
    <property type="evidence" value="ECO:0007669"/>
    <property type="project" value="TreeGrafter"/>
</dbReference>
<evidence type="ECO:0000256" key="1">
    <source>
        <dbReference type="ARBA" id="ARBA00010562"/>
    </source>
</evidence>
<dbReference type="GO" id="GO:0015643">
    <property type="term" value="F:toxic substance binding"/>
    <property type="evidence" value="ECO:0007669"/>
    <property type="project" value="InterPro"/>
</dbReference>
<dbReference type="AlphaFoldDB" id="A0A327KG03"/>
<evidence type="ECO:0000256" key="2">
    <source>
        <dbReference type="ARBA" id="ARBA00022649"/>
    </source>
</evidence>
<evidence type="ECO:0008006" key="5">
    <source>
        <dbReference type="Google" id="ProtNLM"/>
    </source>
</evidence>
<dbReference type="GO" id="GO:0000987">
    <property type="term" value="F:cis-regulatory region sequence-specific DNA binding"/>
    <property type="evidence" value="ECO:0007669"/>
    <property type="project" value="InterPro"/>
</dbReference>
<comment type="caution">
    <text evidence="3">The sequence shown here is derived from an EMBL/GenBank/DDBJ whole genome shotgun (WGS) entry which is preliminary data.</text>
</comment>
<comment type="similarity">
    <text evidence="1">Belongs to the RelB/DinJ antitoxin family.</text>
</comment>
<accession>A0A327KG03</accession>
<gene>
    <name evidence="3" type="ORF">CH338_17820</name>
</gene>
<keyword evidence="2" id="KW-1277">Toxin-antitoxin system</keyword>
<dbReference type="GO" id="GO:0006355">
    <property type="term" value="P:regulation of DNA-templated transcription"/>
    <property type="evidence" value="ECO:0007669"/>
    <property type="project" value="InterPro"/>
</dbReference>
<dbReference type="PIRSF" id="PIRSF003108">
    <property type="entry name" value="DinJ"/>
    <property type="match status" value="1"/>
</dbReference>
<reference evidence="3 4" key="1">
    <citation type="submission" date="2017-07" db="EMBL/GenBank/DDBJ databases">
        <title>Draft Genome Sequences of Select Purple Nonsulfur Bacteria.</title>
        <authorList>
            <person name="Lasarre B."/>
            <person name="Mckinlay J.B."/>
        </authorList>
    </citation>
    <scope>NUCLEOTIDE SEQUENCE [LARGE SCALE GENOMIC DNA]</scope>
    <source>
        <strain evidence="3 4">DSM 11907</strain>
    </source>
</reference>
<dbReference type="PANTHER" id="PTHR38781:SF1">
    <property type="entry name" value="ANTITOXIN DINJ-RELATED"/>
    <property type="match status" value="1"/>
</dbReference>
<dbReference type="Proteomes" id="UP000248863">
    <property type="component" value="Unassembled WGS sequence"/>
</dbReference>
<dbReference type="OrthoDB" id="9799097at2"/>